<dbReference type="InterPro" id="IPR007822">
    <property type="entry name" value="LANC-like"/>
</dbReference>
<accession>A0ABV1MQI5</accession>
<name>A0ABV1MQI5_9BACI</name>
<proteinExistence type="predicted"/>
<dbReference type="RefSeq" id="WP_349659430.1">
    <property type="nucleotide sequence ID" value="NZ_JBEGDG010000005.1"/>
</dbReference>
<reference evidence="2 3" key="1">
    <citation type="submission" date="2024-06" db="EMBL/GenBank/DDBJ databases">
        <title>Lysinibacillus zambalefons sp. nov., a Novel Firmicute Isolated from the Poon Bato Zambales Hyperalkaline Spring.</title>
        <authorList>
            <person name="Aja J.A."/>
            <person name="Lazaro J.E.H."/>
            <person name="Llorin L.D."/>
            <person name="Lim K.R."/>
            <person name="Teodosio J."/>
            <person name="Dalisay D.S."/>
        </authorList>
    </citation>
    <scope>NUCLEOTIDE SEQUENCE [LARGE SCALE GENOMIC DNA]</scope>
    <source>
        <strain evidence="2 3">M3</strain>
    </source>
</reference>
<dbReference type="PANTHER" id="PTHR12736:SF7">
    <property type="entry name" value="LANC-LIKE PROTEIN 3"/>
    <property type="match status" value="1"/>
</dbReference>
<dbReference type="Pfam" id="PF13575">
    <property type="entry name" value="DUF4135"/>
    <property type="match status" value="1"/>
</dbReference>
<organism evidence="2 3">
    <name type="scientific">Lysinibacillus zambalensis</name>
    <dbReference type="NCBI Taxonomy" id="3160866"/>
    <lineage>
        <taxon>Bacteria</taxon>
        <taxon>Bacillati</taxon>
        <taxon>Bacillota</taxon>
        <taxon>Bacilli</taxon>
        <taxon>Bacillales</taxon>
        <taxon>Bacillaceae</taxon>
        <taxon>Lysinibacillus</taxon>
    </lineage>
</organism>
<evidence type="ECO:0000313" key="3">
    <source>
        <dbReference type="Proteomes" id="UP001478862"/>
    </source>
</evidence>
<evidence type="ECO:0000313" key="2">
    <source>
        <dbReference type="EMBL" id="MEQ6354785.1"/>
    </source>
</evidence>
<dbReference type="SUPFAM" id="SSF158745">
    <property type="entry name" value="LanC-like"/>
    <property type="match status" value="1"/>
</dbReference>
<dbReference type="Gene3D" id="1.50.10.10">
    <property type="match status" value="1"/>
</dbReference>
<dbReference type="SMART" id="SM01260">
    <property type="entry name" value="LANC_like"/>
    <property type="match status" value="1"/>
</dbReference>
<comment type="caution">
    <text evidence="2">The sequence shown here is derived from an EMBL/GenBank/DDBJ whole genome shotgun (WGS) entry which is preliminary data.</text>
</comment>
<protein>
    <submittedName>
        <fullName evidence="2">Type 2 lanthipeptide synthetase LanM family protein</fullName>
    </submittedName>
</protein>
<evidence type="ECO:0000259" key="1">
    <source>
        <dbReference type="Pfam" id="PF13575"/>
    </source>
</evidence>
<feature type="domain" description="Lantibiotic biosynthesis protein dehydration" evidence="1">
    <location>
        <begin position="193"/>
        <end position="558"/>
    </location>
</feature>
<dbReference type="Proteomes" id="UP001478862">
    <property type="component" value="Unassembled WGS sequence"/>
</dbReference>
<dbReference type="PANTHER" id="PTHR12736">
    <property type="entry name" value="LANC-LIKE PROTEIN"/>
    <property type="match status" value="1"/>
</dbReference>
<gene>
    <name evidence="2" type="ORF">ABNX05_09165</name>
</gene>
<dbReference type="Pfam" id="PF05147">
    <property type="entry name" value="LANC_like"/>
    <property type="match status" value="1"/>
</dbReference>
<dbReference type="PRINTS" id="PR01950">
    <property type="entry name" value="LANCSUPER"/>
</dbReference>
<keyword evidence="3" id="KW-1185">Reference proteome</keyword>
<dbReference type="CDD" id="cd04792">
    <property type="entry name" value="LanM-like"/>
    <property type="match status" value="1"/>
</dbReference>
<dbReference type="InterPro" id="IPR017146">
    <property type="entry name" value="Lanti_2_LanM"/>
</dbReference>
<dbReference type="PIRSF" id="PIRSF037228">
    <property type="entry name" value="Lant_mod_RumM"/>
    <property type="match status" value="1"/>
</dbReference>
<sequence length="1038" mass="120914">MQFAALYGITEKNFSESTKKDSQFEETINLLSKGNITEFSNLLKDKFNFDLEDIKKKYNSDDYVKDWGSENLEFYIKEILESKVFNKDKDTTLNLYSFSRKFSYFFISNTSNLTKEILFNTQYVKDVNILKEKLEENFRGKVMKIAYRTLTLEINRLRLERLFSSENENEQFEEYIKDYVCTDKYYYELYNRYPLLFKLIIQEAIKTLHYLEFFSESYLKNIDSLKNVLNVVESPKISYLELGQGDSHNNGQTVISVHFDNELRCYFKPRDGEIDKLYQNILKEFNRFIGEENFLKSYNLLSNADHCWVQSVSYTPLGSHSEANEFYYKLGIHMALLYVLNAVDFHSDNLIASGKDPILIDLESLFNVHKNNLIENASNITTFKLNASVRSIGLLPFVFGDNNNTDISGIGRKGETKSFIKIPTIVNQKTSKMSIAREYLDIGESKNHPKYKDEYLDETEYIEDVCQGFIKGYTFAKEKRNLIISLVKENILKIKIRHIVKPTMYYSNLLDLSYHPVFMTNQIDREMFFTKLFTDNLDGKVLKEEYKDLINQEVPYFYYYLHKKSMYSSSVNNNKEIYSYFDNSPLDFWINKVNSLSDQDMKFQISLIKGSLIKEEIKRPSKDQEVDQEFINQLNNFSIDNINNKLIWKSTEIGKYLYSISDKYKNTYSWICSTVIEHVESKKWHVAAMDDCLYDGLSGMSFYYLWLGKVTGNQKYHNIASSILEDIYQRNRIVVNRSLGAFDGIYSVIYLLINFYKVTGDEIYIKRALNLCENYQDKIKTDKVYDIISGSAGILLVLVELYKCTSSELVKSLMMECKNHLIKNVHTINDKEVGWIGVENNPLSGFSHGSAGIVYALDQYRQLLGDDDLELKQIIEKALYFEEKQREGLIWFDLREHDLNIDYHIPYAWCHGSPGILLSRLFLSKDYNVDLSVNSKMIAKDILENGFKRNQSVCHGDLGNAMILKEYSKSTKDEYWSNISKVIAGMIVENREPSDYRLGLGLELDVETPELMVGLSGIAYALLFLSSDEVPNILILET</sequence>
<dbReference type="EMBL" id="JBEGDG010000005">
    <property type="protein sequence ID" value="MEQ6354785.1"/>
    <property type="molecule type" value="Genomic_DNA"/>
</dbReference>
<dbReference type="InterPro" id="IPR025410">
    <property type="entry name" value="Lant_dehyd"/>
</dbReference>
<dbReference type="InterPro" id="IPR012341">
    <property type="entry name" value="6hp_glycosidase-like_sf"/>
</dbReference>
<dbReference type="NCBIfam" id="TIGR03897">
    <property type="entry name" value="lanti_2_LanM"/>
    <property type="match status" value="1"/>
</dbReference>